<organism evidence="2 3">
    <name type="scientific">Stomoxys calcitrans</name>
    <name type="common">Stable fly</name>
    <name type="synonym">Conops calcitrans</name>
    <dbReference type="NCBI Taxonomy" id="35570"/>
    <lineage>
        <taxon>Eukaryota</taxon>
        <taxon>Metazoa</taxon>
        <taxon>Ecdysozoa</taxon>
        <taxon>Arthropoda</taxon>
        <taxon>Hexapoda</taxon>
        <taxon>Insecta</taxon>
        <taxon>Pterygota</taxon>
        <taxon>Neoptera</taxon>
        <taxon>Endopterygota</taxon>
        <taxon>Diptera</taxon>
        <taxon>Brachycera</taxon>
        <taxon>Muscomorpha</taxon>
        <taxon>Muscoidea</taxon>
        <taxon>Muscidae</taxon>
        <taxon>Stomoxys</taxon>
    </lineage>
</organism>
<sequence>MAYIKIWIFLAVLALANTQKTSVENYYGDNMHAVVRNDEYIDAHRRHYAGNIWYYDFQINKFKEAYLERVNSFEYQKEALVRELIRVDEHLYPLTVLSDFSKACVQKYKSLIPSMAWAKSEMDRCISVASNQANSLITYMSSTNRTLQSHYATTFEKELNACKTKFNTTSPTNYTICLANAVALTNTYTLNNQKSFSSQLQTAKNSVAVHMKTVQECTFGVYNTTVSRISEANSRIDTCLRGNDDCSHCSGFYCQEVFSMHHSLIDPQNATMFNPFYRREAGKCLMMNIV</sequence>
<keyword evidence="3" id="KW-1185">Reference proteome</keyword>
<feature type="chain" id="PRO_5009327071" description="Protein TsetseEP domain-containing protein" evidence="1">
    <location>
        <begin position="19"/>
        <end position="290"/>
    </location>
</feature>
<dbReference type="AlphaFoldDB" id="A0A1I8PR27"/>
<feature type="signal peptide" evidence="1">
    <location>
        <begin position="1"/>
        <end position="18"/>
    </location>
</feature>
<evidence type="ECO:0008006" key="4">
    <source>
        <dbReference type="Google" id="ProtNLM"/>
    </source>
</evidence>
<dbReference type="EnsemblMetazoa" id="SCAU010316-RA">
    <property type="protein sequence ID" value="SCAU010316-PA"/>
    <property type="gene ID" value="SCAU010316"/>
</dbReference>
<dbReference type="Proteomes" id="UP000095300">
    <property type="component" value="Unassembled WGS sequence"/>
</dbReference>
<dbReference type="VEuPathDB" id="VectorBase:SCAU010316"/>
<evidence type="ECO:0000313" key="2">
    <source>
        <dbReference type="EnsemblMetazoa" id="SCAU010316-PA"/>
    </source>
</evidence>
<evidence type="ECO:0000313" key="3">
    <source>
        <dbReference type="Proteomes" id="UP000095300"/>
    </source>
</evidence>
<reference evidence="2" key="1">
    <citation type="submission" date="2020-05" db="UniProtKB">
        <authorList>
            <consortium name="EnsemblMetazoa"/>
        </authorList>
    </citation>
    <scope>IDENTIFICATION</scope>
    <source>
        <strain evidence="2">USDA</strain>
    </source>
</reference>
<proteinExistence type="predicted"/>
<dbReference type="KEGG" id="scac:106086059"/>
<gene>
    <name evidence="2" type="primary">106086059</name>
</gene>
<name>A0A1I8PR27_STOCA</name>
<accession>A0A1I8PR27</accession>
<keyword evidence="1" id="KW-0732">Signal</keyword>
<dbReference type="OrthoDB" id="7999179at2759"/>
<evidence type="ECO:0000256" key="1">
    <source>
        <dbReference type="SAM" id="SignalP"/>
    </source>
</evidence>
<protein>
    <recommendedName>
        <fullName evidence="4">Protein TsetseEP domain-containing protein</fullName>
    </recommendedName>
</protein>